<proteinExistence type="predicted"/>
<organism evidence="1 2">
    <name type="scientific">Pristionchus pacificus</name>
    <name type="common">Parasitic nematode worm</name>
    <dbReference type="NCBI Taxonomy" id="54126"/>
    <lineage>
        <taxon>Eukaryota</taxon>
        <taxon>Metazoa</taxon>
        <taxon>Ecdysozoa</taxon>
        <taxon>Nematoda</taxon>
        <taxon>Chromadorea</taxon>
        <taxon>Rhabditida</taxon>
        <taxon>Rhabditina</taxon>
        <taxon>Diplogasteromorpha</taxon>
        <taxon>Diplogasteroidea</taxon>
        <taxon>Neodiplogasteridae</taxon>
        <taxon>Pristionchus</taxon>
    </lineage>
</organism>
<reference evidence="2" key="1">
    <citation type="journal article" date="2008" name="Nat. Genet.">
        <title>The Pristionchus pacificus genome provides a unique perspective on nematode lifestyle and parasitism.</title>
        <authorList>
            <person name="Dieterich C."/>
            <person name="Clifton S.W."/>
            <person name="Schuster L.N."/>
            <person name="Chinwalla A."/>
            <person name="Delehaunty K."/>
            <person name="Dinkelacker I."/>
            <person name="Fulton L."/>
            <person name="Fulton R."/>
            <person name="Godfrey J."/>
            <person name="Minx P."/>
            <person name="Mitreva M."/>
            <person name="Roeseler W."/>
            <person name="Tian H."/>
            <person name="Witte H."/>
            <person name="Yang S.P."/>
            <person name="Wilson R.K."/>
            <person name="Sommer R.J."/>
        </authorList>
    </citation>
    <scope>NUCLEOTIDE SEQUENCE [LARGE SCALE GENOMIC DNA]</scope>
    <source>
        <strain evidence="2">PS312</strain>
    </source>
</reference>
<sequence>MEQGATAVVQSINGACTTDYSGKFIQSWSGAEITCGPCRDSSVVCIAGMWFYNVTVTGSSVPGQIDSYQLSNGTCYTASACPDCS</sequence>
<dbReference type="Proteomes" id="UP000005239">
    <property type="component" value="Unassembled WGS sequence"/>
</dbReference>
<evidence type="ECO:0000313" key="1">
    <source>
        <dbReference type="EnsemblMetazoa" id="PPA41461.1"/>
    </source>
</evidence>
<reference evidence="1" key="2">
    <citation type="submission" date="2022-06" db="UniProtKB">
        <authorList>
            <consortium name="EnsemblMetazoa"/>
        </authorList>
    </citation>
    <scope>IDENTIFICATION</scope>
    <source>
        <strain evidence="1">PS312</strain>
    </source>
</reference>
<accession>A0A8R1Z5L2</accession>
<accession>A0A2A6CJW8</accession>
<keyword evidence="2" id="KW-1185">Reference proteome</keyword>
<gene>
    <name evidence="1" type="primary">WBGene00279830</name>
</gene>
<protein>
    <submittedName>
        <fullName evidence="1">Uncharacterized protein</fullName>
    </submittedName>
</protein>
<evidence type="ECO:0000313" key="2">
    <source>
        <dbReference type="Proteomes" id="UP000005239"/>
    </source>
</evidence>
<dbReference type="AlphaFoldDB" id="A0A2A6CJW8"/>
<dbReference type="EnsemblMetazoa" id="PPA41461.1">
    <property type="protein sequence ID" value="PPA41461.1"/>
    <property type="gene ID" value="WBGene00279830"/>
</dbReference>
<name>A0A2A6CJW8_PRIPA</name>